<dbReference type="PANTHER" id="PTHR46696">
    <property type="entry name" value="P450, PUTATIVE (EUROFUNG)-RELATED"/>
    <property type="match status" value="1"/>
</dbReference>
<accession>A0ABP5VSU0</accession>
<proteinExistence type="inferred from homology"/>
<dbReference type="InterPro" id="IPR036396">
    <property type="entry name" value="Cyt_P450_sf"/>
</dbReference>
<evidence type="ECO:0000313" key="2">
    <source>
        <dbReference type="EMBL" id="GAA2410996.1"/>
    </source>
</evidence>
<sequence length="413" mass="46056">MSESADAAETNGRDLGGCPVVHLDVSPPLEAGSYWRQADELREIGPALFNTMGPGYWMFTGHEQVRDIYQQPEIFSSESITPWEPEPAYRFVPTQLDPPEHGKYRRLLSRWFSPGAVNAAEPMMRDICRRLVAEIAPRGGCDFVSEFAIRYPTEVFLAVLGVPASDADHFVPWVEDFFRGFGGDPDQQQAMLDGLNGIREYWAAAVAERRGETRPRDGDLASHLLHSTVDDHPLTDTEVLDILQVLVLAGLDTTRGQLGYLFRHLAADPGDRRGLIDEPALIPSTVEESLRLFTIIFGDGRKVTRDTEFHGCPLKQGDMVYGLVSSANRDPRVYDRAGEFVLDRKGNNHFGFAAGPHRCLGAHLARREMKVAVEEWLRAIPDFRVATAEPLRERGGGSMMTLLRLPLAWETAS</sequence>
<protein>
    <submittedName>
        <fullName evidence="2">Cytochrome P450</fullName>
    </submittedName>
</protein>
<dbReference type="SUPFAM" id="SSF48264">
    <property type="entry name" value="Cytochrome P450"/>
    <property type="match status" value="1"/>
</dbReference>
<dbReference type="Proteomes" id="UP001501231">
    <property type="component" value="Unassembled WGS sequence"/>
</dbReference>
<name>A0ABP5VSU0_9ACTN</name>
<evidence type="ECO:0000313" key="3">
    <source>
        <dbReference type="Proteomes" id="UP001501231"/>
    </source>
</evidence>
<comment type="caution">
    <text evidence="2">The sequence shown here is derived from an EMBL/GenBank/DDBJ whole genome shotgun (WGS) entry which is preliminary data.</text>
</comment>
<dbReference type="PRINTS" id="PR00359">
    <property type="entry name" value="BP450"/>
</dbReference>
<dbReference type="InterPro" id="IPR002397">
    <property type="entry name" value="Cyt_P450_B"/>
</dbReference>
<gene>
    <name evidence="2" type="ORF">GCM10010191_20050</name>
</gene>
<comment type="similarity">
    <text evidence="1">Belongs to the cytochrome P450 family.</text>
</comment>
<reference evidence="3" key="1">
    <citation type="journal article" date="2019" name="Int. J. Syst. Evol. Microbiol.">
        <title>The Global Catalogue of Microorganisms (GCM) 10K type strain sequencing project: providing services to taxonomists for standard genome sequencing and annotation.</title>
        <authorList>
            <consortium name="The Broad Institute Genomics Platform"/>
            <consortium name="The Broad Institute Genome Sequencing Center for Infectious Disease"/>
            <person name="Wu L."/>
            <person name="Ma J."/>
        </authorList>
    </citation>
    <scope>NUCLEOTIDE SEQUENCE [LARGE SCALE GENOMIC DNA]</scope>
    <source>
        <strain evidence="3">JCM 3325</strain>
    </source>
</reference>
<dbReference type="RefSeq" id="WP_344588401.1">
    <property type="nucleotide sequence ID" value="NZ_BAAARW010000006.1"/>
</dbReference>
<dbReference type="CDD" id="cd11035">
    <property type="entry name" value="P450cam-like"/>
    <property type="match status" value="1"/>
</dbReference>
<organism evidence="2 3">
    <name type="scientific">Actinomadura vinacea</name>
    <dbReference type="NCBI Taxonomy" id="115336"/>
    <lineage>
        <taxon>Bacteria</taxon>
        <taxon>Bacillati</taxon>
        <taxon>Actinomycetota</taxon>
        <taxon>Actinomycetes</taxon>
        <taxon>Streptosporangiales</taxon>
        <taxon>Thermomonosporaceae</taxon>
        <taxon>Actinomadura</taxon>
    </lineage>
</organism>
<evidence type="ECO:0000256" key="1">
    <source>
        <dbReference type="ARBA" id="ARBA00010617"/>
    </source>
</evidence>
<dbReference type="Pfam" id="PF00067">
    <property type="entry name" value="p450"/>
    <property type="match status" value="1"/>
</dbReference>
<dbReference type="Gene3D" id="1.10.630.10">
    <property type="entry name" value="Cytochrome P450"/>
    <property type="match status" value="1"/>
</dbReference>
<dbReference type="PRINTS" id="PR00385">
    <property type="entry name" value="P450"/>
</dbReference>
<dbReference type="PANTHER" id="PTHR46696:SF6">
    <property type="entry name" value="P450, PUTATIVE (EUROFUNG)-RELATED"/>
    <property type="match status" value="1"/>
</dbReference>
<dbReference type="EMBL" id="BAAARW010000006">
    <property type="protein sequence ID" value="GAA2410996.1"/>
    <property type="molecule type" value="Genomic_DNA"/>
</dbReference>
<dbReference type="InterPro" id="IPR001128">
    <property type="entry name" value="Cyt_P450"/>
</dbReference>
<keyword evidence="3" id="KW-1185">Reference proteome</keyword>